<evidence type="ECO:0000313" key="10">
    <source>
        <dbReference type="EMBL" id="SMC57327.1"/>
    </source>
</evidence>
<dbReference type="PANTHER" id="PTHR21299">
    <property type="entry name" value="CYTIDYLATE KINASE/PANTOATE-BETA-ALANINE LIGASE"/>
    <property type="match status" value="1"/>
</dbReference>
<dbReference type="CDD" id="cd02020">
    <property type="entry name" value="CMPK"/>
    <property type="match status" value="1"/>
</dbReference>
<keyword evidence="5 8" id="KW-0067">ATP-binding</keyword>
<evidence type="ECO:0000256" key="2">
    <source>
        <dbReference type="ARBA" id="ARBA00022679"/>
    </source>
</evidence>
<evidence type="ECO:0000256" key="1">
    <source>
        <dbReference type="ARBA" id="ARBA00009427"/>
    </source>
</evidence>
<dbReference type="AlphaFoldDB" id="A0A1W2A9H7"/>
<comment type="catalytic activity">
    <reaction evidence="6 8">
        <text>dCMP + ATP = dCDP + ADP</text>
        <dbReference type="Rhea" id="RHEA:25094"/>
        <dbReference type="ChEBI" id="CHEBI:30616"/>
        <dbReference type="ChEBI" id="CHEBI:57566"/>
        <dbReference type="ChEBI" id="CHEBI:58593"/>
        <dbReference type="ChEBI" id="CHEBI:456216"/>
        <dbReference type="EC" id="2.7.4.25"/>
    </reaction>
</comment>
<dbReference type="GO" id="GO:0036431">
    <property type="term" value="F:dCMP kinase activity"/>
    <property type="evidence" value="ECO:0007669"/>
    <property type="project" value="InterPro"/>
</dbReference>
<organism evidence="10 11">
    <name type="scientific">Sporomusa malonica</name>
    <dbReference type="NCBI Taxonomy" id="112901"/>
    <lineage>
        <taxon>Bacteria</taxon>
        <taxon>Bacillati</taxon>
        <taxon>Bacillota</taxon>
        <taxon>Negativicutes</taxon>
        <taxon>Selenomonadales</taxon>
        <taxon>Sporomusaceae</taxon>
        <taxon>Sporomusa</taxon>
    </lineage>
</organism>
<evidence type="ECO:0000259" key="9">
    <source>
        <dbReference type="Pfam" id="PF02224"/>
    </source>
</evidence>
<dbReference type="STRING" id="112901.SAMN04488500_105172"/>
<dbReference type="GO" id="GO:0015949">
    <property type="term" value="P:nucleobase-containing small molecule interconversion"/>
    <property type="evidence" value="ECO:0007669"/>
    <property type="project" value="TreeGrafter"/>
</dbReference>
<keyword evidence="11" id="KW-1185">Reference proteome</keyword>
<dbReference type="HAMAP" id="MF_00238">
    <property type="entry name" value="Cytidyl_kinase_type1"/>
    <property type="match status" value="1"/>
</dbReference>
<evidence type="ECO:0000256" key="6">
    <source>
        <dbReference type="ARBA" id="ARBA00047615"/>
    </source>
</evidence>
<sequence length="224" mass="24644">MKRLIIAIDGPAGAGKSTVAKLVAQRLGYTYIDTGAMYRAVAWQVLTEGIDPASEAVANLAHKLDMKLTYVDGKTEVFLNNQDITDDIRTPEVSRLVPKVAQVPELRAVMLTLQRDMAIAGGVVMDGRDIGTHVLPNADLKLFLTASIKERAKRRWHELTSKGYTIDLAELENEIACRDKADCEREVAPLIAATDAVMVDTTELSIDEAVTEILELCKERQTHV</sequence>
<comment type="catalytic activity">
    <reaction evidence="7 8">
        <text>CMP + ATP = CDP + ADP</text>
        <dbReference type="Rhea" id="RHEA:11600"/>
        <dbReference type="ChEBI" id="CHEBI:30616"/>
        <dbReference type="ChEBI" id="CHEBI:58069"/>
        <dbReference type="ChEBI" id="CHEBI:60377"/>
        <dbReference type="ChEBI" id="CHEBI:456216"/>
        <dbReference type="EC" id="2.7.4.25"/>
    </reaction>
</comment>
<dbReference type="Pfam" id="PF02224">
    <property type="entry name" value="Cytidylate_kin"/>
    <property type="match status" value="1"/>
</dbReference>
<gene>
    <name evidence="8" type="primary">cmk</name>
    <name evidence="10" type="ORF">SAMN04488500_105172</name>
</gene>
<dbReference type="GO" id="GO:0005524">
    <property type="term" value="F:ATP binding"/>
    <property type="evidence" value="ECO:0007669"/>
    <property type="project" value="UniProtKB-UniRule"/>
</dbReference>
<dbReference type="EC" id="2.7.4.25" evidence="8"/>
<comment type="similarity">
    <text evidence="1 8">Belongs to the cytidylate kinase family. Type 1 subfamily.</text>
</comment>
<keyword evidence="8" id="KW-0963">Cytoplasm</keyword>
<feature type="binding site" evidence="8">
    <location>
        <begin position="10"/>
        <end position="18"/>
    </location>
    <ligand>
        <name>ATP</name>
        <dbReference type="ChEBI" id="CHEBI:30616"/>
    </ligand>
</feature>
<dbReference type="InterPro" id="IPR027417">
    <property type="entry name" value="P-loop_NTPase"/>
</dbReference>
<proteinExistence type="inferred from homology"/>
<dbReference type="PANTHER" id="PTHR21299:SF2">
    <property type="entry name" value="CYTIDYLATE KINASE"/>
    <property type="match status" value="1"/>
</dbReference>
<evidence type="ECO:0000256" key="8">
    <source>
        <dbReference type="HAMAP-Rule" id="MF_00238"/>
    </source>
</evidence>
<name>A0A1W2A9H7_9FIRM</name>
<protein>
    <recommendedName>
        <fullName evidence="8">Cytidylate kinase</fullName>
        <shortName evidence="8">CK</shortName>
        <ecNumber evidence="8">2.7.4.25</ecNumber>
    </recommendedName>
    <alternativeName>
        <fullName evidence="8">Cytidine monophosphate kinase</fullName>
        <shortName evidence="8">CMP kinase</shortName>
    </alternativeName>
</protein>
<feature type="domain" description="Cytidylate kinase" evidence="9">
    <location>
        <begin position="6"/>
        <end position="218"/>
    </location>
</feature>
<accession>A0A1W2A9H7</accession>
<dbReference type="NCBIfam" id="TIGR00017">
    <property type="entry name" value="cmk"/>
    <property type="match status" value="1"/>
</dbReference>
<keyword evidence="3 8" id="KW-0547">Nucleotide-binding</keyword>
<comment type="subcellular location">
    <subcellularLocation>
        <location evidence="8">Cytoplasm</location>
    </subcellularLocation>
</comment>
<keyword evidence="2 8" id="KW-0808">Transferase</keyword>
<dbReference type="Proteomes" id="UP000192738">
    <property type="component" value="Unassembled WGS sequence"/>
</dbReference>
<evidence type="ECO:0000313" key="11">
    <source>
        <dbReference type="Proteomes" id="UP000192738"/>
    </source>
</evidence>
<dbReference type="Gene3D" id="3.40.50.300">
    <property type="entry name" value="P-loop containing nucleotide triphosphate hydrolases"/>
    <property type="match status" value="1"/>
</dbReference>
<dbReference type="GO" id="GO:0036430">
    <property type="term" value="F:CMP kinase activity"/>
    <property type="evidence" value="ECO:0007669"/>
    <property type="project" value="RHEA"/>
</dbReference>
<dbReference type="GO" id="GO:0006220">
    <property type="term" value="P:pyrimidine nucleotide metabolic process"/>
    <property type="evidence" value="ECO:0007669"/>
    <property type="project" value="UniProtKB-UniRule"/>
</dbReference>
<evidence type="ECO:0000256" key="7">
    <source>
        <dbReference type="ARBA" id="ARBA00048478"/>
    </source>
</evidence>
<dbReference type="OrthoDB" id="9807434at2"/>
<evidence type="ECO:0000256" key="3">
    <source>
        <dbReference type="ARBA" id="ARBA00022741"/>
    </source>
</evidence>
<keyword evidence="4 8" id="KW-0418">Kinase</keyword>
<evidence type="ECO:0000256" key="5">
    <source>
        <dbReference type="ARBA" id="ARBA00022840"/>
    </source>
</evidence>
<reference evidence="10 11" key="1">
    <citation type="submission" date="2017-04" db="EMBL/GenBank/DDBJ databases">
        <authorList>
            <person name="Afonso C.L."/>
            <person name="Miller P.J."/>
            <person name="Scott M.A."/>
            <person name="Spackman E."/>
            <person name="Goraichik I."/>
            <person name="Dimitrov K.M."/>
            <person name="Suarez D.L."/>
            <person name="Swayne D.E."/>
        </authorList>
    </citation>
    <scope>NUCLEOTIDE SEQUENCE [LARGE SCALE GENOMIC DNA]</scope>
    <source>
        <strain evidence="10 11">DSM 5090</strain>
    </source>
</reference>
<dbReference type="InterPro" id="IPR011994">
    <property type="entry name" value="Cytidylate_kinase_dom"/>
</dbReference>
<dbReference type="SUPFAM" id="SSF52540">
    <property type="entry name" value="P-loop containing nucleoside triphosphate hydrolases"/>
    <property type="match status" value="1"/>
</dbReference>
<dbReference type="EMBL" id="FWXI01000005">
    <property type="protein sequence ID" value="SMC57327.1"/>
    <property type="molecule type" value="Genomic_DNA"/>
</dbReference>
<dbReference type="RefSeq" id="WP_084575097.1">
    <property type="nucleotide sequence ID" value="NZ_CP155572.1"/>
</dbReference>
<dbReference type="InterPro" id="IPR003136">
    <property type="entry name" value="Cytidylate_kin"/>
</dbReference>
<evidence type="ECO:0000256" key="4">
    <source>
        <dbReference type="ARBA" id="ARBA00022777"/>
    </source>
</evidence>
<dbReference type="GO" id="GO:0005829">
    <property type="term" value="C:cytosol"/>
    <property type="evidence" value="ECO:0007669"/>
    <property type="project" value="TreeGrafter"/>
</dbReference>